<dbReference type="GO" id="GO:0006412">
    <property type="term" value="P:translation"/>
    <property type="evidence" value="ECO:0007669"/>
    <property type="project" value="InterPro"/>
</dbReference>
<dbReference type="GO" id="GO:0005840">
    <property type="term" value="C:ribosome"/>
    <property type="evidence" value="ECO:0007669"/>
    <property type="project" value="UniProtKB-KW"/>
</dbReference>
<dbReference type="SUPFAM" id="SSF50249">
    <property type="entry name" value="Nucleic acid-binding proteins"/>
    <property type="match status" value="1"/>
</dbReference>
<feature type="region of interest" description="Disordered" evidence="4">
    <location>
        <begin position="95"/>
        <end position="121"/>
    </location>
</feature>
<dbReference type="OrthoDB" id="274752at2759"/>
<keyword evidence="3" id="KW-0687">Ribonucleoprotein</keyword>
<dbReference type="STRING" id="1149755.A0A2J6RVQ3"/>
<dbReference type="GO" id="GO:1990904">
    <property type="term" value="C:ribonucleoprotein complex"/>
    <property type="evidence" value="ECO:0007669"/>
    <property type="project" value="UniProtKB-KW"/>
</dbReference>
<evidence type="ECO:0000313" key="5">
    <source>
        <dbReference type="EMBL" id="PMD42601.1"/>
    </source>
</evidence>
<dbReference type="Gene3D" id="2.40.50.140">
    <property type="entry name" value="Nucleic acid-binding proteins"/>
    <property type="match status" value="1"/>
</dbReference>
<dbReference type="GO" id="GO:0003735">
    <property type="term" value="F:structural constituent of ribosome"/>
    <property type="evidence" value="ECO:0007669"/>
    <property type="project" value="InterPro"/>
</dbReference>
<protein>
    <submittedName>
        <fullName evidence="5">Nucleic acid-binding protein</fullName>
    </submittedName>
</protein>
<proteinExistence type="inferred from homology"/>
<evidence type="ECO:0000256" key="2">
    <source>
        <dbReference type="ARBA" id="ARBA00022980"/>
    </source>
</evidence>
<dbReference type="InterPro" id="IPR000266">
    <property type="entry name" value="Ribosomal_uS17"/>
</dbReference>
<feature type="compositionally biased region" description="Basic residues" evidence="4">
    <location>
        <begin position="112"/>
        <end position="121"/>
    </location>
</feature>
<dbReference type="EMBL" id="KZ613943">
    <property type="protein sequence ID" value="PMD42601.1"/>
    <property type="molecule type" value="Genomic_DNA"/>
</dbReference>
<comment type="similarity">
    <text evidence="1">Belongs to the universal ribosomal protein uS17 family.</text>
</comment>
<gene>
    <name evidence="5" type="ORF">L207DRAFT_379055</name>
</gene>
<dbReference type="InterPro" id="IPR012340">
    <property type="entry name" value="NA-bd_OB-fold"/>
</dbReference>
<keyword evidence="6" id="KW-1185">Reference proteome</keyword>
<keyword evidence="2" id="KW-0689">Ribosomal protein</keyword>
<name>A0A2J6RVQ3_HYAVF</name>
<sequence>MSIQKIAASVTRQTNAVVVSAGLMEKTVKVRVGVQKWNKHIGKHFNQSLTLLVHDPRSSLRIGDVISISPGWRAAKQVRHVVNSILAPFGEPIEARPPVPTLEERLQEREAKRRLKEQRRR</sequence>
<accession>A0A2J6RVQ3</accession>
<evidence type="ECO:0000256" key="3">
    <source>
        <dbReference type="ARBA" id="ARBA00023274"/>
    </source>
</evidence>
<evidence type="ECO:0000256" key="4">
    <source>
        <dbReference type="SAM" id="MobiDB-lite"/>
    </source>
</evidence>
<feature type="compositionally biased region" description="Basic and acidic residues" evidence="4">
    <location>
        <begin position="102"/>
        <end position="111"/>
    </location>
</feature>
<evidence type="ECO:0000256" key="1">
    <source>
        <dbReference type="ARBA" id="ARBA00010254"/>
    </source>
</evidence>
<feature type="non-terminal residue" evidence="5">
    <location>
        <position position="121"/>
    </location>
</feature>
<evidence type="ECO:0000313" key="6">
    <source>
        <dbReference type="Proteomes" id="UP000235786"/>
    </source>
</evidence>
<reference evidence="5 6" key="1">
    <citation type="submission" date="2016-04" db="EMBL/GenBank/DDBJ databases">
        <title>A degradative enzymes factory behind the ericoid mycorrhizal symbiosis.</title>
        <authorList>
            <consortium name="DOE Joint Genome Institute"/>
            <person name="Martino E."/>
            <person name="Morin E."/>
            <person name="Grelet G."/>
            <person name="Kuo A."/>
            <person name="Kohler A."/>
            <person name="Daghino S."/>
            <person name="Barry K."/>
            <person name="Choi C."/>
            <person name="Cichocki N."/>
            <person name="Clum A."/>
            <person name="Copeland A."/>
            <person name="Hainaut M."/>
            <person name="Haridas S."/>
            <person name="Labutti K."/>
            <person name="Lindquist E."/>
            <person name="Lipzen A."/>
            <person name="Khouja H.-R."/>
            <person name="Murat C."/>
            <person name="Ohm R."/>
            <person name="Olson A."/>
            <person name="Spatafora J."/>
            <person name="Veneault-Fourrey C."/>
            <person name="Henrissat B."/>
            <person name="Grigoriev I."/>
            <person name="Martin F."/>
            <person name="Perotto S."/>
        </authorList>
    </citation>
    <scope>NUCLEOTIDE SEQUENCE [LARGE SCALE GENOMIC DNA]</scope>
    <source>
        <strain evidence="5 6">F</strain>
    </source>
</reference>
<dbReference type="AlphaFoldDB" id="A0A2J6RVQ3"/>
<dbReference type="Pfam" id="PF00366">
    <property type="entry name" value="Ribosomal_S17"/>
    <property type="match status" value="1"/>
</dbReference>
<dbReference type="Proteomes" id="UP000235786">
    <property type="component" value="Unassembled WGS sequence"/>
</dbReference>
<organism evidence="5 6">
    <name type="scientific">Hyaloscypha variabilis (strain UAMH 11265 / GT02V1 / F)</name>
    <name type="common">Meliniomyces variabilis</name>
    <dbReference type="NCBI Taxonomy" id="1149755"/>
    <lineage>
        <taxon>Eukaryota</taxon>
        <taxon>Fungi</taxon>
        <taxon>Dikarya</taxon>
        <taxon>Ascomycota</taxon>
        <taxon>Pezizomycotina</taxon>
        <taxon>Leotiomycetes</taxon>
        <taxon>Helotiales</taxon>
        <taxon>Hyaloscyphaceae</taxon>
        <taxon>Hyaloscypha</taxon>
        <taxon>Hyaloscypha variabilis</taxon>
    </lineage>
</organism>